<dbReference type="AlphaFoldDB" id="A0A165TM79"/>
<dbReference type="InParanoid" id="A0A165TM79"/>
<evidence type="ECO:0000313" key="3">
    <source>
        <dbReference type="Proteomes" id="UP000076761"/>
    </source>
</evidence>
<sequence>MSTDPQVKSIEKIIASEEKQDEKNLQHAIKDLKAGEKAEGKAHKMADKAQHALDKVTRKEHDAAKAVNKANSNHEKALTDVQQAHKSIDIKHQREAQLEDAVQRKQTLVGELQQKKDQNDQSREARIAQLHTHGPAGVGSMTTS</sequence>
<accession>A0A165TM79</accession>
<gene>
    <name evidence="2" type="ORF">NEOLEDRAFT_1049685</name>
</gene>
<evidence type="ECO:0000256" key="1">
    <source>
        <dbReference type="SAM" id="MobiDB-lite"/>
    </source>
</evidence>
<proteinExistence type="predicted"/>
<feature type="compositionally biased region" description="Basic and acidic residues" evidence="1">
    <location>
        <begin position="86"/>
        <end position="103"/>
    </location>
</feature>
<dbReference type="EMBL" id="KV425564">
    <property type="protein sequence ID" value="KZT26879.1"/>
    <property type="molecule type" value="Genomic_DNA"/>
</dbReference>
<keyword evidence="3" id="KW-1185">Reference proteome</keyword>
<feature type="region of interest" description="Disordered" evidence="1">
    <location>
        <begin position="56"/>
        <end position="144"/>
    </location>
</feature>
<protein>
    <submittedName>
        <fullName evidence="2">Uncharacterized protein</fullName>
    </submittedName>
</protein>
<evidence type="ECO:0000313" key="2">
    <source>
        <dbReference type="EMBL" id="KZT26879.1"/>
    </source>
</evidence>
<feature type="non-terminal residue" evidence="2">
    <location>
        <position position="144"/>
    </location>
</feature>
<feature type="compositionally biased region" description="Basic and acidic residues" evidence="1">
    <location>
        <begin position="113"/>
        <end position="126"/>
    </location>
</feature>
<name>A0A165TM79_9AGAM</name>
<dbReference type="Proteomes" id="UP000076761">
    <property type="component" value="Unassembled WGS sequence"/>
</dbReference>
<reference evidence="2 3" key="1">
    <citation type="journal article" date="2016" name="Mol. Biol. Evol.">
        <title>Comparative Genomics of Early-Diverging Mushroom-Forming Fungi Provides Insights into the Origins of Lignocellulose Decay Capabilities.</title>
        <authorList>
            <person name="Nagy L.G."/>
            <person name="Riley R."/>
            <person name="Tritt A."/>
            <person name="Adam C."/>
            <person name="Daum C."/>
            <person name="Floudas D."/>
            <person name="Sun H."/>
            <person name="Yadav J.S."/>
            <person name="Pangilinan J."/>
            <person name="Larsson K.H."/>
            <person name="Matsuura K."/>
            <person name="Barry K."/>
            <person name="Labutti K."/>
            <person name="Kuo R."/>
            <person name="Ohm R.A."/>
            <person name="Bhattacharya S.S."/>
            <person name="Shirouzu T."/>
            <person name="Yoshinaga Y."/>
            <person name="Martin F.M."/>
            <person name="Grigoriev I.V."/>
            <person name="Hibbett D.S."/>
        </authorList>
    </citation>
    <scope>NUCLEOTIDE SEQUENCE [LARGE SCALE GENOMIC DNA]</scope>
    <source>
        <strain evidence="2 3">HHB14362 ss-1</strain>
    </source>
</reference>
<dbReference type="OrthoDB" id="3364747at2759"/>
<organism evidence="2 3">
    <name type="scientific">Neolentinus lepideus HHB14362 ss-1</name>
    <dbReference type="NCBI Taxonomy" id="1314782"/>
    <lineage>
        <taxon>Eukaryota</taxon>
        <taxon>Fungi</taxon>
        <taxon>Dikarya</taxon>
        <taxon>Basidiomycota</taxon>
        <taxon>Agaricomycotina</taxon>
        <taxon>Agaricomycetes</taxon>
        <taxon>Gloeophyllales</taxon>
        <taxon>Gloeophyllaceae</taxon>
        <taxon>Neolentinus</taxon>
    </lineage>
</organism>